<keyword evidence="6 10" id="KW-0862">Zinc</keyword>
<dbReference type="InterPro" id="IPR050083">
    <property type="entry name" value="HtpX_protease"/>
</dbReference>
<evidence type="ECO:0000256" key="4">
    <source>
        <dbReference type="ARBA" id="ARBA00022723"/>
    </source>
</evidence>
<evidence type="ECO:0000313" key="13">
    <source>
        <dbReference type="EMBL" id="VYU21248.1"/>
    </source>
</evidence>
<feature type="domain" description="Peptidase M48" evidence="12">
    <location>
        <begin position="88"/>
        <end position="300"/>
    </location>
</feature>
<dbReference type="PANTHER" id="PTHR43221">
    <property type="entry name" value="PROTEASE HTPX"/>
    <property type="match status" value="1"/>
</dbReference>
<evidence type="ECO:0000256" key="8">
    <source>
        <dbReference type="ARBA" id="ARBA00023049"/>
    </source>
</evidence>
<evidence type="ECO:0000256" key="9">
    <source>
        <dbReference type="ARBA" id="ARBA00023136"/>
    </source>
</evidence>
<dbReference type="Gene3D" id="3.30.2010.10">
    <property type="entry name" value="Metalloproteases ('zincins'), catalytic domain"/>
    <property type="match status" value="1"/>
</dbReference>
<reference evidence="13" key="1">
    <citation type="submission" date="2019-11" db="EMBL/GenBank/DDBJ databases">
        <authorList>
            <person name="Feng L."/>
        </authorList>
    </citation>
    <scope>NUCLEOTIDE SEQUENCE</scope>
    <source>
        <strain evidence="13">VdisparLFYP95</strain>
    </source>
</reference>
<name>A0A6N3D1M7_9FIRM</name>
<keyword evidence="2 10" id="KW-0645">Protease</keyword>
<dbReference type="AlphaFoldDB" id="A0A6N3D1M7"/>
<evidence type="ECO:0000256" key="3">
    <source>
        <dbReference type="ARBA" id="ARBA00022692"/>
    </source>
</evidence>
<protein>
    <recommendedName>
        <fullName evidence="12">Peptidase M48 domain-containing protein</fullName>
    </recommendedName>
</protein>
<sequence>MIQVILTYIVNVIIVFVFFPILESAVQLVYPFSWDWFIKPLHLADKLDVYIVLSIALPIIVAIGLFLPPFSWLAHLLQGERKPSAGEAEYIEPLLEELCTRSGVSRNTLTLRMRTDEDINAFASGINHITIHTGALSGLDKRHLLGVLAHELGHLRNRDTIYLTITYAMDRLGQLILNLVILLNGALNILALIPIVNIVIRIIQIVLLVMIAAVEYVLRLPKWITYYFDSRRREYAADAYAVSIGLGRELREGLVALGLATEQIGILETGELYDRESTGFFSRLFITHPKMIKRIQRIDEGIEVYELKRSLLWDRMIRKAKCIQ</sequence>
<dbReference type="GO" id="GO:0004222">
    <property type="term" value="F:metalloendopeptidase activity"/>
    <property type="evidence" value="ECO:0007669"/>
    <property type="project" value="InterPro"/>
</dbReference>
<keyword evidence="9 11" id="KW-0472">Membrane</keyword>
<evidence type="ECO:0000256" key="2">
    <source>
        <dbReference type="ARBA" id="ARBA00022670"/>
    </source>
</evidence>
<feature type="transmembrane region" description="Helical" evidence="11">
    <location>
        <begin position="199"/>
        <end position="218"/>
    </location>
</feature>
<dbReference type="InterPro" id="IPR001915">
    <property type="entry name" value="Peptidase_M48"/>
</dbReference>
<keyword evidence="8 10" id="KW-0482">Metalloprotease</keyword>
<evidence type="ECO:0000256" key="11">
    <source>
        <dbReference type="SAM" id="Phobius"/>
    </source>
</evidence>
<feature type="transmembrane region" description="Helical" evidence="11">
    <location>
        <begin position="7"/>
        <end position="30"/>
    </location>
</feature>
<keyword evidence="3 11" id="KW-0812">Transmembrane</keyword>
<dbReference type="GO" id="GO:0006508">
    <property type="term" value="P:proteolysis"/>
    <property type="evidence" value="ECO:0007669"/>
    <property type="project" value="UniProtKB-KW"/>
</dbReference>
<dbReference type="GO" id="GO:0046872">
    <property type="term" value="F:metal ion binding"/>
    <property type="evidence" value="ECO:0007669"/>
    <property type="project" value="UniProtKB-KW"/>
</dbReference>
<evidence type="ECO:0000256" key="10">
    <source>
        <dbReference type="RuleBase" id="RU003983"/>
    </source>
</evidence>
<organism evidence="13">
    <name type="scientific">Veillonella dispar</name>
    <dbReference type="NCBI Taxonomy" id="39778"/>
    <lineage>
        <taxon>Bacteria</taxon>
        <taxon>Bacillati</taxon>
        <taxon>Bacillota</taxon>
        <taxon>Negativicutes</taxon>
        <taxon>Veillonellales</taxon>
        <taxon>Veillonellaceae</taxon>
        <taxon>Veillonella</taxon>
    </lineage>
</organism>
<gene>
    <name evidence="13" type="ORF">VDLFYP95_01797</name>
</gene>
<evidence type="ECO:0000256" key="1">
    <source>
        <dbReference type="ARBA" id="ARBA00022475"/>
    </source>
</evidence>
<comment type="similarity">
    <text evidence="10">Belongs to the peptidase M48 family.</text>
</comment>
<accession>A0A6N3D1M7</accession>
<keyword evidence="5 10" id="KW-0378">Hydrolase</keyword>
<keyword evidence="4" id="KW-0479">Metal-binding</keyword>
<dbReference type="RefSeq" id="WP_156719871.1">
    <property type="nucleotide sequence ID" value="NZ_CACRUF010000044.1"/>
</dbReference>
<dbReference type="Pfam" id="PF01435">
    <property type="entry name" value="Peptidase_M48"/>
    <property type="match status" value="1"/>
</dbReference>
<evidence type="ECO:0000259" key="12">
    <source>
        <dbReference type="Pfam" id="PF01435"/>
    </source>
</evidence>
<evidence type="ECO:0000256" key="7">
    <source>
        <dbReference type="ARBA" id="ARBA00022989"/>
    </source>
</evidence>
<proteinExistence type="inferred from homology"/>
<keyword evidence="1" id="KW-1003">Cell membrane</keyword>
<evidence type="ECO:0000256" key="5">
    <source>
        <dbReference type="ARBA" id="ARBA00022801"/>
    </source>
</evidence>
<comment type="cofactor">
    <cofactor evidence="10">
        <name>Zn(2+)</name>
        <dbReference type="ChEBI" id="CHEBI:29105"/>
    </cofactor>
    <text evidence="10">Binds 1 zinc ion per subunit.</text>
</comment>
<keyword evidence="7 11" id="KW-1133">Transmembrane helix</keyword>
<feature type="transmembrane region" description="Helical" evidence="11">
    <location>
        <begin position="175"/>
        <end position="193"/>
    </location>
</feature>
<evidence type="ECO:0000256" key="6">
    <source>
        <dbReference type="ARBA" id="ARBA00022833"/>
    </source>
</evidence>
<dbReference type="PANTHER" id="PTHR43221:SF2">
    <property type="entry name" value="PROTEASE HTPX HOMOLOG"/>
    <property type="match status" value="1"/>
</dbReference>
<feature type="transmembrane region" description="Helical" evidence="11">
    <location>
        <begin position="50"/>
        <end position="74"/>
    </location>
</feature>
<dbReference type="EMBL" id="CACRUF010000044">
    <property type="protein sequence ID" value="VYU21248.1"/>
    <property type="molecule type" value="Genomic_DNA"/>
</dbReference>